<feature type="compositionally biased region" description="Low complexity" evidence="1">
    <location>
        <begin position="224"/>
        <end position="248"/>
    </location>
</feature>
<name>A0ABR3Z7S2_9PEZI</name>
<comment type="caution">
    <text evidence="3">The sequence shown here is derived from an EMBL/GenBank/DDBJ whole genome shotgun (WGS) entry which is preliminary data.</text>
</comment>
<evidence type="ECO:0000313" key="3">
    <source>
        <dbReference type="EMBL" id="KAL1896232.1"/>
    </source>
</evidence>
<feature type="compositionally biased region" description="Low complexity" evidence="1">
    <location>
        <begin position="295"/>
        <end position="323"/>
    </location>
</feature>
<feature type="transmembrane region" description="Helical" evidence="2">
    <location>
        <begin position="385"/>
        <end position="405"/>
    </location>
</feature>
<keyword evidence="4" id="KW-1185">Reference proteome</keyword>
<evidence type="ECO:0000313" key="4">
    <source>
        <dbReference type="Proteomes" id="UP001583280"/>
    </source>
</evidence>
<dbReference type="Proteomes" id="UP001583280">
    <property type="component" value="Unassembled WGS sequence"/>
</dbReference>
<evidence type="ECO:0000256" key="1">
    <source>
        <dbReference type="SAM" id="MobiDB-lite"/>
    </source>
</evidence>
<keyword evidence="2" id="KW-0472">Membrane</keyword>
<evidence type="ECO:0000256" key="2">
    <source>
        <dbReference type="SAM" id="Phobius"/>
    </source>
</evidence>
<keyword evidence="2" id="KW-1133">Transmembrane helix</keyword>
<feature type="compositionally biased region" description="Polar residues" evidence="1">
    <location>
        <begin position="253"/>
        <end position="267"/>
    </location>
</feature>
<keyword evidence="2" id="KW-0812">Transmembrane</keyword>
<gene>
    <name evidence="3" type="ORF">Cpir12675_002878</name>
</gene>
<accession>A0ABR3Z7S2</accession>
<feature type="compositionally biased region" description="Low complexity" evidence="1">
    <location>
        <begin position="268"/>
        <end position="282"/>
    </location>
</feature>
<feature type="compositionally biased region" description="Polar residues" evidence="1">
    <location>
        <begin position="283"/>
        <end position="294"/>
    </location>
</feature>
<feature type="compositionally biased region" description="Gly residues" evidence="1">
    <location>
        <begin position="336"/>
        <end position="346"/>
    </location>
</feature>
<proteinExistence type="predicted"/>
<organism evidence="3 4">
    <name type="scientific">Ceratocystis pirilliformis</name>
    <dbReference type="NCBI Taxonomy" id="259994"/>
    <lineage>
        <taxon>Eukaryota</taxon>
        <taxon>Fungi</taxon>
        <taxon>Dikarya</taxon>
        <taxon>Ascomycota</taxon>
        <taxon>Pezizomycotina</taxon>
        <taxon>Sordariomycetes</taxon>
        <taxon>Hypocreomycetidae</taxon>
        <taxon>Microascales</taxon>
        <taxon>Ceratocystidaceae</taxon>
        <taxon>Ceratocystis</taxon>
    </lineage>
</organism>
<protein>
    <submittedName>
        <fullName evidence="3">Uncharacterized protein</fullName>
    </submittedName>
</protein>
<dbReference type="EMBL" id="JAWDJO010000061">
    <property type="protein sequence ID" value="KAL1896232.1"/>
    <property type="molecule type" value="Genomic_DNA"/>
</dbReference>
<reference evidence="3 4" key="1">
    <citation type="journal article" date="2024" name="IMA Fungus">
        <title>IMA Genome - F19 : A genome assembly and annotation guide to empower mycologists, including annotated draft genome sequences of Ceratocystis pirilliformis, Diaporthe australafricana, Fusarium ophioides, Paecilomyces lecythidis, and Sporothrix stenoceras.</title>
        <authorList>
            <person name="Aylward J."/>
            <person name="Wilson A.M."/>
            <person name="Visagie C.M."/>
            <person name="Spraker J."/>
            <person name="Barnes I."/>
            <person name="Buitendag C."/>
            <person name="Ceriani C."/>
            <person name="Del Mar Angel L."/>
            <person name="du Plessis D."/>
            <person name="Fuchs T."/>
            <person name="Gasser K."/>
            <person name="Kramer D."/>
            <person name="Li W."/>
            <person name="Munsamy K."/>
            <person name="Piso A."/>
            <person name="Price J.L."/>
            <person name="Sonnekus B."/>
            <person name="Thomas C."/>
            <person name="van der Nest A."/>
            <person name="van Dijk A."/>
            <person name="van Heerden A."/>
            <person name="van Vuuren N."/>
            <person name="Yilmaz N."/>
            <person name="Duong T.A."/>
            <person name="van der Merwe N.A."/>
            <person name="Wingfield M.J."/>
            <person name="Wingfield B.D."/>
        </authorList>
    </citation>
    <scope>NUCLEOTIDE SEQUENCE [LARGE SCALE GENOMIC DNA]</scope>
    <source>
        <strain evidence="3 4">CMW 12675</strain>
    </source>
</reference>
<feature type="region of interest" description="Disordered" evidence="1">
    <location>
        <begin position="224"/>
        <end position="362"/>
    </location>
</feature>
<sequence>MSSPSSSPSSSPLPTSSTLTATSLVALPTPLVHRADVNSPNHTIYFSSGSTSAITSPSALMEPSSNAFSQVTSKVSYATITPREVNSPVPTDLSVVDLADFTSSSSTSSSRPYLDINEAPSPVVSQITVPSSSVTTSAELNVVTAPAEIPSEYKTVTFTQCQSDAVVVSTAPESGDACTALYGLVPPDFSAIPTAAEASAITTTITGASAGNTIITIVIPANAASTTSTEPTTAPSVSTSDNASSTSVMLSAETLSSDSATSIKTNATPTSDSPSSSSTDTSFVASGTRSVPSVATTTATITTLTWPPVDSSSKLSSSPTVVSNIGGKNNDTRGSSGDGGNGGNDGDSGDESGDGQHSDSVSEGDLVNEAHDENSGTASVLVNAIVWPIVGVVTLAGIGLLVATLL</sequence>